<dbReference type="InterPro" id="IPR021836">
    <property type="entry name" value="DUF3429"/>
</dbReference>
<feature type="transmembrane region" description="Helical" evidence="2">
    <location>
        <begin position="231"/>
        <end position="259"/>
    </location>
</feature>
<dbReference type="PANTHER" id="PTHR15887">
    <property type="entry name" value="TRANSMEMBRANE PROTEIN 69"/>
    <property type="match status" value="1"/>
</dbReference>
<feature type="transmembrane region" description="Helical" evidence="2">
    <location>
        <begin position="279"/>
        <end position="297"/>
    </location>
</feature>
<feature type="compositionally biased region" description="Basic and acidic residues" evidence="1">
    <location>
        <begin position="465"/>
        <end position="492"/>
    </location>
</feature>
<name>A0A507B1P6_9PEZI</name>
<feature type="compositionally biased region" description="Acidic residues" evidence="1">
    <location>
        <begin position="455"/>
        <end position="464"/>
    </location>
</feature>
<evidence type="ECO:0000256" key="1">
    <source>
        <dbReference type="SAM" id="MobiDB-lite"/>
    </source>
</evidence>
<feature type="compositionally biased region" description="Basic and acidic residues" evidence="1">
    <location>
        <begin position="410"/>
        <end position="430"/>
    </location>
</feature>
<dbReference type="EMBL" id="SKBQ01000038">
    <property type="protein sequence ID" value="TPX12976.1"/>
    <property type="molecule type" value="Genomic_DNA"/>
</dbReference>
<evidence type="ECO:0000256" key="2">
    <source>
        <dbReference type="SAM" id="Phobius"/>
    </source>
</evidence>
<feature type="compositionally biased region" description="Acidic residues" evidence="1">
    <location>
        <begin position="393"/>
        <end position="409"/>
    </location>
</feature>
<accession>A0A507B1P6</accession>
<feature type="region of interest" description="Disordered" evidence="1">
    <location>
        <begin position="71"/>
        <end position="111"/>
    </location>
</feature>
<feature type="transmembrane region" description="Helical" evidence="2">
    <location>
        <begin position="194"/>
        <end position="211"/>
    </location>
</feature>
<keyword evidence="2" id="KW-0812">Transmembrane</keyword>
<sequence>MFRSTRPLFSYSARAIAQSKSPKCPSKALSTLALQTSRPRAIISPFSLAWRSKYSSKSPVPPDAIDKKAEKEIGQKKLVSDPPAVTTESSVRHVIEPSPASTSAAAKEERDISSGITQDLKTVKETLALSSVPKEPYFLGLAGTLPYLATSISTLFLGWNVRTEWPTSSNFVNSFLLNPETAASWLGTLEQIQLGYGAVIISFLGAIHWGMEFSEKKPEHDRTRFRYGMGVLAPAAAWPTLFMPVPWALTSQFVTFTALYMADTRASTNGWAPSWYPTYRFVLTFVVGGAIFISLVGRAKSGSETQPFVLSRIDDQVGKSFSKEVAQPYSQNWAKLEAEEKAKNRKAKEEEERKKKEEEKKSKKGGNKKEDGMKDEKQGKEGEKQEDDKAADEGDDEGGDDGDEESSGDEDQKGQDKSKDKSDDSKDRKSDKKSKSKDKDNSEKDKSEKDSSDEKQDESDDADKQEEGGAKKDDKQGSKGDEGKKEEKKSKK</sequence>
<organism evidence="3 4">
    <name type="scientific">Thyridium curvatum</name>
    <dbReference type="NCBI Taxonomy" id="1093900"/>
    <lineage>
        <taxon>Eukaryota</taxon>
        <taxon>Fungi</taxon>
        <taxon>Dikarya</taxon>
        <taxon>Ascomycota</taxon>
        <taxon>Pezizomycotina</taxon>
        <taxon>Sordariomycetes</taxon>
        <taxon>Sordariomycetidae</taxon>
        <taxon>Thyridiales</taxon>
        <taxon>Thyridiaceae</taxon>
        <taxon>Thyridium</taxon>
    </lineage>
</organism>
<feature type="compositionally biased region" description="Basic and acidic residues" evidence="1">
    <location>
        <begin position="437"/>
        <end position="454"/>
    </location>
</feature>
<dbReference type="OrthoDB" id="194289at2759"/>
<evidence type="ECO:0000313" key="3">
    <source>
        <dbReference type="EMBL" id="TPX12976.1"/>
    </source>
</evidence>
<dbReference type="GeneID" id="41974068"/>
<dbReference type="PANTHER" id="PTHR15887:SF1">
    <property type="entry name" value="TRANSMEMBRANE PROTEIN 69"/>
    <property type="match status" value="1"/>
</dbReference>
<keyword evidence="2" id="KW-1133">Transmembrane helix</keyword>
<feature type="compositionally biased region" description="Basic and acidic residues" evidence="1">
    <location>
        <begin position="336"/>
        <end position="392"/>
    </location>
</feature>
<keyword evidence="4" id="KW-1185">Reference proteome</keyword>
<protein>
    <submittedName>
        <fullName evidence="3">Uncharacterized protein</fullName>
    </submittedName>
</protein>
<dbReference type="InParanoid" id="A0A507B1P6"/>
<feature type="transmembrane region" description="Helical" evidence="2">
    <location>
        <begin position="137"/>
        <end position="159"/>
    </location>
</feature>
<dbReference type="STRING" id="1093900.A0A507B1P6"/>
<dbReference type="Proteomes" id="UP000319257">
    <property type="component" value="Unassembled WGS sequence"/>
</dbReference>
<gene>
    <name evidence="3" type="ORF">E0L32_006621</name>
</gene>
<dbReference type="AlphaFoldDB" id="A0A507B1P6"/>
<keyword evidence="2" id="KW-0472">Membrane</keyword>
<dbReference type="RefSeq" id="XP_030994687.1">
    <property type="nucleotide sequence ID" value="XM_031141274.1"/>
</dbReference>
<evidence type="ECO:0000313" key="4">
    <source>
        <dbReference type="Proteomes" id="UP000319257"/>
    </source>
</evidence>
<feature type="region of interest" description="Disordered" evidence="1">
    <location>
        <begin position="336"/>
        <end position="492"/>
    </location>
</feature>
<proteinExistence type="predicted"/>
<reference evidence="3 4" key="1">
    <citation type="submission" date="2019-06" db="EMBL/GenBank/DDBJ databases">
        <title>Draft genome sequence of the filamentous fungus Phialemoniopsis curvata isolated from diesel fuel.</title>
        <authorList>
            <person name="Varaljay V.A."/>
            <person name="Lyon W.J."/>
            <person name="Crouch A.L."/>
            <person name="Drake C.E."/>
            <person name="Hollomon J.M."/>
            <person name="Nadeau L.J."/>
            <person name="Nunn H.S."/>
            <person name="Stevenson B.S."/>
            <person name="Bojanowski C.L."/>
            <person name="Crookes-Goodson W.J."/>
        </authorList>
    </citation>
    <scope>NUCLEOTIDE SEQUENCE [LARGE SCALE GENOMIC DNA]</scope>
    <source>
        <strain evidence="3 4">D216</strain>
    </source>
</reference>
<comment type="caution">
    <text evidence="3">The sequence shown here is derived from an EMBL/GenBank/DDBJ whole genome shotgun (WGS) entry which is preliminary data.</text>
</comment>
<dbReference type="Pfam" id="PF11911">
    <property type="entry name" value="DUF3429"/>
    <property type="match status" value="1"/>
</dbReference>